<dbReference type="InterPro" id="IPR004603">
    <property type="entry name" value="DNA_mismatch_endonuc_vsr"/>
</dbReference>
<keyword evidence="5" id="KW-0234">DNA repair</keyword>
<evidence type="ECO:0000256" key="1">
    <source>
        <dbReference type="ARBA" id="ARBA00022722"/>
    </source>
</evidence>
<dbReference type="SUPFAM" id="SSF52980">
    <property type="entry name" value="Restriction endonuclease-like"/>
    <property type="match status" value="1"/>
</dbReference>
<dbReference type="Pfam" id="PF03852">
    <property type="entry name" value="Vsr"/>
    <property type="match status" value="1"/>
</dbReference>
<dbReference type="CDD" id="cd00221">
    <property type="entry name" value="Vsr"/>
    <property type="match status" value="1"/>
</dbReference>
<name>A0A380T9X3_9ZZZZ</name>
<evidence type="ECO:0000256" key="5">
    <source>
        <dbReference type="ARBA" id="ARBA00023204"/>
    </source>
</evidence>
<evidence type="ECO:0000256" key="2">
    <source>
        <dbReference type="ARBA" id="ARBA00022759"/>
    </source>
</evidence>
<keyword evidence="3" id="KW-0227">DNA damage</keyword>
<dbReference type="AlphaFoldDB" id="A0A380T9X3"/>
<evidence type="ECO:0000256" key="4">
    <source>
        <dbReference type="ARBA" id="ARBA00022801"/>
    </source>
</evidence>
<dbReference type="Gene3D" id="3.40.960.10">
    <property type="entry name" value="VSR Endonuclease"/>
    <property type="match status" value="1"/>
</dbReference>
<dbReference type="GO" id="GO:0006298">
    <property type="term" value="P:mismatch repair"/>
    <property type="evidence" value="ECO:0007669"/>
    <property type="project" value="InterPro"/>
</dbReference>
<keyword evidence="4" id="KW-0378">Hydrolase</keyword>
<evidence type="ECO:0000256" key="3">
    <source>
        <dbReference type="ARBA" id="ARBA00022763"/>
    </source>
</evidence>
<dbReference type="GO" id="GO:0004519">
    <property type="term" value="F:endonuclease activity"/>
    <property type="evidence" value="ECO:0007669"/>
    <property type="project" value="UniProtKB-KW"/>
</dbReference>
<sequence length="147" mass="17218">MADFLSKRKRSERMSLIRGAGNKGTELRLIQIFRANGITGWRRGASLQWKVGSGKLKSFRVKPDFVFPRLKTAVFVDGCFWHGCPRHGTSPKTNAKFWRLKIATNQARDRRVNRALRGRGWTVIRVWQHELKRRDEAKLARRLKKYL</sequence>
<reference evidence="6" key="1">
    <citation type="submission" date="2018-07" db="EMBL/GenBank/DDBJ databases">
        <authorList>
            <person name="Quirk P.G."/>
            <person name="Krulwich T.A."/>
        </authorList>
    </citation>
    <scope>NUCLEOTIDE SEQUENCE</scope>
</reference>
<protein>
    <submittedName>
        <fullName evidence="6">T/G mismatch-specific endonuclease</fullName>
    </submittedName>
</protein>
<accession>A0A380T9X3</accession>
<organism evidence="6">
    <name type="scientific">metagenome</name>
    <dbReference type="NCBI Taxonomy" id="256318"/>
    <lineage>
        <taxon>unclassified sequences</taxon>
        <taxon>metagenomes</taxon>
    </lineage>
</organism>
<dbReference type="NCBIfam" id="TIGR00632">
    <property type="entry name" value="vsr"/>
    <property type="match status" value="1"/>
</dbReference>
<evidence type="ECO:0000313" key="6">
    <source>
        <dbReference type="EMBL" id="SUS03577.1"/>
    </source>
</evidence>
<proteinExistence type="predicted"/>
<dbReference type="GO" id="GO:0016787">
    <property type="term" value="F:hydrolase activity"/>
    <property type="evidence" value="ECO:0007669"/>
    <property type="project" value="UniProtKB-KW"/>
</dbReference>
<keyword evidence="1" id="KW-0540">Nuclease</keyword>
<keyword evidence="2 6" id="KW-0255">Endonuclease</keyword>
<dbReference type="EMBL" id="UIDG01000004">
    <property type="protein sequence ID" value="SUS03577.1"/>
    <property type="molecule type" value="Genomic_DNA"/>
</dbReference>
<gene>
    <name evidence="6" type="ORF">DF3PB_1010012</name>
</gene>
<dbReference type="InterPro" id="IPR011335">
    <property type="entry name" value="Restrct_endonuc-II-like"/>
</dbReference>